<dbReference type="PANTHER" id="PTHR36928:SF1">
    <property type="entry name" value="PHOSPHATASE YCDX-RELATED"/>
    <property type="match status" value="1"/>
</dbReference>
<protein>
    <recommendedName>
        <fullName evidence="1">DNA-directed DNA polymerase</fullName>
        <ecNumber evidence="1">2.7.7.7</ecNumber>
    </recommendedName>
</protein>
<dbReference type="InterPro" id="IPR004013">
    <property type="entry name" value="PHP_dom"/>
</dbReference>
<dbReference type="Gene3D" id="3.30.210.10">
    <property type="entry name" value="DNA polymerase, thumb domain"/>
    <property type="match status" value="1"/>
</dbReference>
<dbReference type="SUPFAM" id="SSF47802">
    <property type="entry name" value="DNA polymerase beta, N-terminal domain-like"/>
    <property type="match status" value="1"/>
</dbReference>
<dbReference type="Gene3D" id="1.10.150.110">
    <property type="entry name" value="DNA polymerase beta, N-terminal domain-like"/>
    <property type="match status" value="1"/>
</dbReference>
<dbReference type="CDD" id="cd07436">
    <property type="entry name" value="PHP_PolX"/>
    <property type="match status" value="1"/>
</dbReference>
<dbReference type="SUPFAM" id="SSF158702">
    <property type="entry name" value="Sec63 N-terminal domain-like"/>
    <property type="match status" value="1"/>
</dbReference>
<comment type="caution">
    <text evidence="10">The sequence shown here is derived from an EMBL/GenBank/DDBJ whole genome shotgun (WGS) entry which is preliminary data.</text>
</comment>
<proteinExistence type="predicted"/>
<evidence type="ECO:0000313" key="10">
    <source>
        <dbReference type="EMBL" id="KKR41721.1"/>
    </source>
</evidence>
<feature type="domain" description="Polymerase/histidinol phosphatase N-terminal" evidence="8">
    <location>
        <begin position="343"/>
        <end position="430"/>
    </location>
</feature>
<dbReference type="Pfam" id="PF02811">
    <property type="entry name" value="PHP"/>
    <property type="match status" value="1"/>
</dbReference>
<dbReference type="GO" id="GO:0003677">
    <property type="term" value="F:DNA binding"/>
    <property type="evidence" value="ECO:0007669"/>
    <property type="project" value="InterPro"/>
</dbReference>
<reference evidence="10 11" key="1">
    <citation type="journal article" date="2015" name="Nature">
        <title>rRNA introns, odd ribosomes, and small enigmatic genomes across a large radiation of phyla.</title>
        <authorList>
            <person name="Brown C.T."/>
            <person name="Hug L.A."/>
            <person name="Thomas B.C."/>
            <person name="Sharon I."/>
            <person name="Castelle C.J."/>
            <person name="Singh A."/>
            <person name="Wilkins M.J."/>
            <person name="Williams K.H."/>
            <person name="Banfield J.F."/>
        </authorList>
    </citation>
    <scope>NUCLEOTIDE SEQUENCE [LARGE SCALE GENOMIC DNA]</scope>
</reference>
<evidence type="ECO:0000256" key="6">
    <source>
        <dbReference type="ARBA" id="ARBA00023204"/>
    </source>
</evidence>
<comment type="catalytic activity">
    <reaction evidence="7">
        <text>DNA(n) + a 2'-deoxyribonucleoside 5'-triphosphate = DNA(n+1) + diphosphate</text>
        <dbReference type="Rhea" id="RHEA:22508"/>
        <dbReference type="Rhea" id="RHEA-COMP:17339"/>
        <dbReference type="Rhea" id="RHEA-COMP:17340"/>
        <dbReference type="ChEBI" id="CHEBI:33019"/>
        <dbReference type="ChEBI" id="CHEBI:61560"/>
        <dbReference type="ChEBI" id="CHEBI:173112"/>
        <dbReference type="EC" id="2.7.7.7"/>
    </reaction>
</comment>
<dbReference type="InterPro" id="IPR010996">
    <property type="entry name" value="HHH_MUS81"/>
</dbReference>
<dbReference type="InterPro" id="IPR047967">
    <property type="entry name" value="PolX_PHP"/>
</dbReference>
<evidence type="ECO:0000256" key="4">
    <source>
        <dbReference type="ARBA" id="ARBA00022763"/>
    </source>
</evidence>
<keyword evidence="6" id="KW-0234">DNA repair</keyword>
<dbReference type="Pfam" id="PF14716">
    <property type="entry name" value="HHH_8"/>
    <property type="match status" value="1"/>
</dbReference>
<dbReference type="InterPro" id="IPR003141">
    <property type="entry name" value="Pol/His_phosphatase_N"/>
</dbReference>
<dbReference type="GO" id="GO:0005829">
    <property type="term" value="C:cytosol"/>
    <property type="evidence" value="ECO:0007669"/>
    <property type="project" value="TreeGrafter"/>
</dbReference>
<dbReference type="InterPro" id="IPR022311">
    <property type="entry name" value="PolX-like"/>
</dbReference>
<dbReference type="PANTHER" id="PTHR36928">
    <property type="entry name" value="PHOSPHATASE YCDX-RELATED"/>
    <property type="match status" value="1"/>
</dbReference>
<dbReference type="Gene3D" id="1.10.150.20">
    <property type="entry name" value="5' to 3' exonuclease, C-terminal subdomain"/>
    <property type="match status" value="1"/>
</dbReference>
<dbReference type="InterPro" id="IPR029398">
    <property type="entry name" value="PolB_thumb"/>
</dbReference>
<dbReference type="NCBIfam" id="NF006375">
    <property type="entry name" value="PRK08609.1"/>
    <property type="match status" value="1"/>
</dbReference>
<dbReference type="AlphaFoldDB" id="A0A0G0QWI9"/>
<dbReference type="GO" id="GO:0008270">
    <property type="term" value="F:zinc ion binding"/>
    <property type="evidence" value="ECO:0007669"/>
    <property type="project" value="TreeGrafter"/>
</dbReference>
<evidence type="ECO:0000256" key="3">
    <source>
        <dbReference type="ARBA" id="ARBA00022695"/>
    </source>
</evidence>
<keyword evidence="5" id="KW-0239">DNA-directed DNA polymerase</keyword>
<dbReference type="InterPro" id="IPR050243">
    <property type="entry name" value="PHP_phosphatase"/>
</dbReference>
<dbReference type="GO" id="GO:0003887">
    <property type="term" value="F:DNA-directed DNA polymerase activity"/>
    <property type="evidence" value="ECO:0007669"/>
    <property type="project" value="UniProtKB-KW"/>
</dbReference>
<dbReference type="InterPro" id="IPR027421">
    <property type="entry name" value="DNA_pol_lamdba_lyase_dom_sf"/>
</dbReference>
<accession>A0A0G0QWI9</accession>
<keyword evidence="3" id="KW-0548">Nucleotidyltransferase</keyword>
<sequence>MIFSNASVAKMLREVAAAHSLKHGNLFQIRAYENAASAIENLTSEIHDLWEEGKLDQIPGIGASLKDHLNELFKTGQVQHWEIIKKGVAPATFEFLEIAGVGPKTAEKLAGLGVNNLEDLKKKLKSGELVKKGFSAKIAQNILGGLDQAGQKGNRMLLPYAAVQADRILNYLKKSPDILQAHPLGSLRRMVATVGDLDFAVSSRNPKKVVEHFCKMPGIARILDQGEYKATVVLNSGIQADLLVGKPQSYGALLQHFTGSKPHNIKLRTLAQRKGFSLSEYGVRSDKRKATSDKLIQTETEEEFYKLLGMQVPPPEIRENSGEIEAALAGNLPQLVKSADIKGDLHLHSSYPFPSPAHGPGVNSIAEIIDKAIQLGYEFVGIADHPPGFTALSKEEIIQEIQKRTNSIQRLKKRTESIRVLNGLEIDILADGSLSVPDAALKTLDYCIAGIHSGHKGSKEKITKRLLKALESPYVDIISHPTNRLLNERESSDADWGAVFKAAAKNNKLLEINSYPNRLDLRDDLVRLALSFGVKFIINTDAHEISQMENMKFGVAVARRGWVGKKDIVNAWDWTSFAKWFKI</sequence>
<dbReference type="InterPro" id="IPR037160">
    <property type="entry name" value="DNA_Pol_thumb_sf"/>
</dbReference>
<organism evidence="10 11">
    <name type="scientific">Candidatus Daviesbacteria bacterium GW2011_GWC2_40_12</name>
    <dbReference type="NCBI Taxonomy" id="1618431"/>
    <lineage>
        <taxon>Bacteria</taxon>
        <taxon>Candidatus Daviesiibacteriota</taxon>
    </lineage>
</organism>
<dbReference type="GO" id="GO:0042578">
    <property type="term" value="F:phosphoric ester hydrolase activity"/>
    <property type="evidence" value="ECO:0007669"/>
    <property type="project" value="TreeGrafter"/>
</dbReference>
<keyword evidence="4" id="KW-0227">DNA damage</keyword>
<dbReference type="Pfam" id="PF14791">
    <property type="entry name" value="DNA_pol_B_thumb"/>
    <property type="match status" value="1"/>
</dbReference>
<dbReference type="CDD" id="cd00141">
    <property type="entry name" value="NT_POLXc"/>
    <property type="match status" value="1"/>
</dbReference>
<dbReference type="PRINTS" id="PR00870">
    <property type="entry name" value="DNAPOLXBETA"/>
</dbReference>
<dbReference type="Gene3D" id="3.20.20.140">
    <property type="entry name" value="Metal-dependent hydrolases"/>
    <property type="match status" value="1"/>
</dbReference>
<evidence type="ECO:0000313" key="11">
    <source>
        <dbReference type="Proteomes" id="UP000034881"/>
    </source>
</evidence>
<evidence type="ECO:0000256" key="5">
    <source>
        <dbReference type="ARBA" id="ARBA00022932"/>
    </source>
</evidence>
<dbReference type="InterPro" id="IPR002054">
    <property type="entry name" value="DNA-dir_DNA_pol_X"/>
</dbReference>
<dbReference type="InterPro" id="IPR016195">
    <property type="entry name" value="Pol/histidinol_Pase-like"/>
</dbReference>
<evidence type="ECO:0000256" key="1">
    <source>
        <dbReference type="ARBA" id="ARBA00012417"/>
    </source>
</evidence>
<feature type="domain" description="DNA-directed DNA polymerase X" evidence="9">
    <location>
        <begin position="3"/>
        <end position="319"/>
    </location>
</feature>
<dbReference type="EC" id="2.7.7.7" evidence="1"/>
<dbReference type="GO" id="GO:0006281">
    <property type="term" value="P:DNA repair"/>
    <property type="evidence" value="ECO:0007669"/>
    <property type="project" value="UniProtKB-KW"/>
</dbReference>
<gene>
    <name evidence="10" type="ORF">UT77_C0007G0023</name>
</gene>
<evidence type="ECO:0000256" key="2">
    <source>
        <dbReference type="ARBA" id="ARBA00022679"/>
    </source>
</evidence>
<dbReference type="InterPro" id="IPR002008">
    <property type="entry name" value="DNA_pol_X_beta-like"/>
</dbReference>
<dbReference type="EMBL" id="LBYB01000007">
    <property type="protein sequence ID" value="KKR41721.1"/>
    <property type="molecule type" value="Genomic_DNA"/>
</dbReference>
<dbReference type="InterPro" id="IPR043519">
    <property type="entry name" value="NT_sf"/>
</dbReference>
<dbReference type="SMART" id="SM00483">
    <property type="entry name" value="POLXc"/>
    <property type="match status" value="1"/>
</dbReference>
<dbReference type="PIRSF" id="PIRSF005047">
    <property type="entry name" value="UCP005047_YshC"/>
    <property type="match status" value="1"/>
</dbReference>
<dbReference type="Proteomes" id="UP000034881">
    <property type="component" value="Unassembled WGS sequence"/>
</dbReference>
<evidence type="ECO:0000256" key="7">
    <source>
        <dbReference type="ARBA" id="ARBA00049244"/>
    </source>
</evidence>
<evidence type="ECO:0000259" key="8">
    <source>
        <dbReference type="SMART" id="SM00481"/>
    </source>
</evidence>
<keyword evidence="2" id="KW-0808">Transferase</keyword>
<evidence type="ECO:0000259" key="9">
    <source>
        <dbReference type="SMART" id="SM00483"/>
    </source>
</evidence>
<dbReference type="Gene3D" id="3.30.460.10">
    <property type="entry name" value="Beta Polymerase, domain 2"/>
    <property type="match status" value="1"/>
</dbReference>
<dbReference type="SUPFAM" id="SSF81301">
    <property type="entry name" value="Nucleotidyltransferase"/>
    <property type="match status" value="1"/>
</dbReference>
<dbReference type="SUPFAM" id="SSF89550">
    <property type="entry name" value="PHP domain-like"/>
    <property type="match status" value="1"/>
</dbReference>
<dbReference type="SMART" id="SM00481">
    <property type="entry name" value="POLIIIAc"/>
    <property type="match status" value="1"/>
</dbReference>
<dbReference type="Pfam" id="PF14520">
    <property type="entry name" value="HHH_5"/>
    <property type="match status" value="1"/>
</dbReference>
<name>A0A0G0QWI9_9BACT</name>